<evidence type="ECO:0000256" key="1">
    <source>
        <dbReference type="ARBA" id="ARBA00006540"/>
    </source>
</evidence>
<dbReference type="FunFam" id="2.40.30.10:FF:000004">
    <property type="entry name" value="50S ribosomal protein L3"/>
    <property type="match status" value="1"/>
</dbReference>
<feature type="compositionally biased region" description="Polar residues" evidence="10">
    <location>
        <begin position="206"/>
        <end position="221"/>
    </location>
</feature>
<dbReference type="GO" id="GO:0003735">
    <property type="term" value="F:structural constituent of ribosome"/>
    <property type="evidence" value="ECO:0007669"/>
    <property type="project" value="UniProtKB-UniRule"/>
</dbReference>
<evidence type="ECO:0000256" key="6">
    <source>
        <dbReference type="ARBA" id="ARBA00035243"/>
    </source>
</evidence>
<evidence type="ECO:0000313" key="12">
    <source>
        <dbReference type="Proteomes" id="UP000183898"/>
    </source>
</evidence>
<evidence type="ECO:0000256" key="3">
    <source>
        <dbReference type="ARBA" id="ARBA00022884"/>
    </source>
</evidence>
<dbReference type="HAMAP" id="MF_01325_B">
    <property type="entry name" value="Ribosomal_uL3_B"/>
    <property type="match status" value="1"/>
</dbReference>
<comment type="PTM">
    <text evidence="7">Methylated by PrmB.</text>
</comment>
<dbReference type="EMBL" id="FOCT01000007">
    <property type="protein sequence ID" value="SEN83225.1"/>
    <property type="molecule type" value="Genomic_DNA"/>
</dbReference>
<keyword evidence="7" id="KW-0488">Methylation</keyword>
<keyword evidence="4 7" id="KW-0689">Ribosomal protein</keyword>
<reference evidence="11 12" key="1">
    <citation type="submission" date="2016-10" db="EMBL/GenBank/DDBJ databases">
        <authorList>
            <person name="de Groot N.N."/>
        </authorList>
    </citation>
    <scope>NUCLEOTIDE SEQUENCE [LARGE SCALE GENOMIC DNA]</scope>
    <source>
        <strain evidence="11 12">Nl18</strain>
    </source>
</reference>
<sequence length="236" mass="24743">MSLGLVGRKVGMTRIFTEEGDSQPVTVLDVSNNRVTQIKTPATDGYSAVQVTFGKRRAIRVNKPSAGHFAKAAVEAGEILREFRVAEEILGTLSPGTVIGLDIFQPGQRVDVTGISIGKGYSGAIKRHGFASNRASHGNSRSHNVPGSIGMAQDPGRVFPGKRMSGHLGNVRRTIQNLEILRIDAERGLLIIKGAIPGSKGGDVTVSPSIRSARPTNNDNVNAAAKGGAKSGKKGG</sequence>
<comment type="similarity">
    <text evidence="1 7 8">Belongs to the universal ribosomal protein uL3 family.</text>
</comment>
<dbReference type="NCBIfam" id="TIGR03625">
    <property type="entry name" value="L3_bact"/>
    <property type="match status" value="1"/>
</dbReference>
<dbReference type="PANTHER" id="PTHR11229:SF16">
    <property type="entry name" value="LARGE RIBOSOMAL SUBUNIT PROTEIN UL3C"/>
    <property type="match status" value="1"/>
</dbReference>
<evidence type="ECO:0000256" key="10">
    <source>
        <dbReference type="SAM" id="MobiDB-lite"/>
    </source>
</evidence>
<dbReference type="FunFam" id="3.30.160.810:FF:000001">
    <property type="entry name" value="50S ribosomal protein L3"/>
    <property type="match status" value="1"/>
</dbReference>
<comment type="function">
    <text evidence="7 9">One of the primary rRNA binding proteins, it binds directly near the 3'-end of the 23S rRNA, where it nucleates assembly of the 50S subunit.</text>
</comment>
<dbReference type="PANTHER" id="PTHR11229">
    <property type="entry name" value="50S RIBOSOMAL PROTEIN L3"/>
    <property type="match status" value="1"/>
</dbReference>
<dbReference type="RefSeq" id="WP_074746737.1">
    <property type="nucleotide sequence ID" value="NZ_FOCT01000007.1"/>
</dbReference>
<dbReference type="Pfam" id="PF00297">
    <property type="entry name" value="Ribosomal_L3"/>
    <property type="match status" value="1"/>
</dbReference>
<proteinExistence type="inferred from homology"/>
<dbReference type="Gene3D" id="2.40.30.10">
    <property type="entry name" value="Translation factors"/>
    <property type="match status" value="1"/>
</dbReference>
<dbReference type="GO" id="GO:0022625">
    <property type="term" value="C:cytosolic large ribosomal subunit"/>
    <property type="evidence" value="ECO:0007669"/>
    <property type="project" value="TreeGrafter"/>
</dbReference>
<comment type="subunit">
    <text evidence="7 9">Part of the 50S ribosomal subunit. Forms a cluster with proteins L14 and L19.</text>
</comment>
<dbReference type="InterPro" id="IPR009000">
    <property type="entry name" value="Transl_B-barrel_sf"/>
</dbReference>
<dbReference type="InterPro" id="IPR000597">
    <property type="entry name" value="Ribosomal_uL3"/>
</dbReference>
<keyword evidence="3 7" id="KW-0694">RNA-binding</keyword>
<evidence type="ECO:0000256" key="7">
    <source>
        <dbReference type="HAMAP-Rule" id="MF_01325"/>
    </source>
</evidence>
<dbReference type="PROSITE" id="PS00474">
    <property type="entry name" value="RIBOSOMAL_L3"/>
    <property type="match status" value="1"/>
</dbReference>
<keyword evidence="5 7" id="KW-0687">Ribonucleoprotein</keyword>
<dbReference type="Proteomes" id="UP000183898">
    <property type="component" value="Unassembled WGS sequence"/>
</dbReference>
<dbReference type="Gene3D" id="3.30.160.810">
    <property type="match status" value="1"/>
</dbReference>
<evidence type="ECO:0000256" key="2">
    <source>
        <dbReference type="ARBA" id="ARBA00022730"/>
    </source>
</evidence>
<name>A0A1H8JRT6_9PROT</name>
<evidence type="ECO:0000256" key="5">
    <source>
        <dbReference type="ARBA" id="ARBA00023274"/>
    </source>
</evidence>
<protein>
    <recommendedName>
        <fullName evidence="6 7">Large ribosomal subunit protein uL3</fullName>
    </recommendedName>
</protein>
<dbReference type="GO" id="GO:0019843">
    <property type="term" value="F:rRNA binding"/>
    <property type="evidence" value="ECO:0007669"/>
    <property type="project" value="UniProtKB-UniRule"/>
</dbReference>
<feature type="region of interest" description="Disordered" evidence="10">
    <location>
        <begin position="200"/>
        <end position="236"/>
    </location>
</feature>
<dbReference type="AlphaFoldDB" id="A0A1H8JRT6"/>
<dbReference type="InterPro" id="IPR019926">
    <property type="entry name" value="Ribosomal_uL3_CS"/>
</dbReference>
<evidence type="ECO:0000313" key="11">
    <source>
        <dbReference type="EMBL" id="SEN83225.1"/>
    </source>
</evidence>
<evidence type="ECO:0000256" key="8">
    <source>
        <dbReference type="RuleBase" id="RU003905"/>
    </source>
</evidence>
<feature type="modified residue" description="N5-methylglutamine" evidence="7">
    <location>
        <position position="153"/>
    </location>
</feature>
<dbReference type="InterPro" id="IPR019927">
    <property type="entry name" value="Ribosomal_uL3_bac/org-type"/>
</dbReference>
<dbReference type="GO" id="GO:0006412">
    <property type="term" value="P:translation"/>
    <property type="evidence" value="ECO:0007669"/>
    <property type="project" value="UniProtKB-UniRule"/>
</dbReference>
<accession>A0A1H8JRT6</accession>
<evidence type="ECO:0000256" key="4">
    <source>
        <dbReference type="ARBA" id="ARBA00022980"/>
    </source>
</evidence>
<evidence type="ECO:0000256" key="9">
    <source>
        <dbReference type="RuleBase" id="RU003906"/>
    </source>
</evidence>
<keyword evidence="2 7" id="KW-0699">rRNA-binding</keyword>
<dbReference type="SUPFAM" id="SSF50447">
    <property type="entry name" value="Translation proteins"/>
    <property type="match status" value="1"/>
</dbReference>
<gene>
    <name evidence="7" type="primary">rplC</name>
    <name evidence="11" type="ORF">SAMN05216404_107155</name>
</gene>
<organism evidence="11 12">
    <name type="scientific">Nitrosospira multiformis</name>
    <dbReference type="NCBI Taxonomy" id="1231"/>
    <lineage>
        <taxon>Bacteria</taxon>
        <taxon>Pseudomonadati</taxon>
        <taxon>Pseudomonadota</taxon>
        <taxon>Betaproteobacteria</taxon>
        <taxon>Nitrosomonadales</taxon>
        <taxon>Nitrosomonadaceae</taxon>
        <taxon>Nitrosospira</taxon>
    </lineage>
</organism>